<dbReference type="GeneID" id="63806767"/>
<dbReference type="InterPro" id="IPR023213">
    <property type="entry name" value="CAT-like_dom_sf"/>
</dbReference>
<accession>A0A1Y1WH94</accession>
<protein>
    <submittedName>
        <fullName evidence="1">Uncharacterized protein</fullName>
    </submittedName>
</protein>
<sequence length="406" mass="45185">MDDFVSSVQSQVYGLSTRDAFPSYINLQYVFFYRNTNNTKDFMDANTLQRAFYKTLEQFPILVGHYRQRSDRGLSIARKFHRDAWPKDLMTAHVMALPVKGTKQLRLSHVNIVRLKDNSGVALYLAMSRSEPIPTATFTIGASKLHQGLLREYFSKENFASKLLAWLAPHTRARLLSFATRQVKITGGLLHRRARTYRNNDVITAIIAKVNAQVVSRITKKSSNIGDAVLSKLRKGQEVRLVTVACDIRHRLGLSAADLIGNGQFLPTLQIPNAQAESPITPETLCEIAVMVRQAVDAATPERIAEFIEEGDRHPGGFTCPIANSSSLGSSIGVSNQTRFGVYETDFGYGIPEFALIDPELGPGLVSILPACPPSTDYYINISNLTTIIDGLNRNEFWTGISERIF</sequence>
<dbReference type="AlphaFoldDB" id="A0A1Y1WH94"/>
<gene>
    <name evidence="1" type="ORF">DL89DRAFT_290735</name>
</gene>
<keyword evidence="2" id="KW-1185">Reference proteome</keyword>
<reference evidence="1 2" key="1">
    <citation type="submission" date="2016-07" db="EMBL/GenBank/DDBJ databases">
        <title>Pervasive Adenine N6-methylation of Active Genes in Fungi.</title>
        <authorList>
            <consortium name="DOE Joint Genome Institute"/>
            <person name="Mondo S.J."/>
            <person name="Dannebaum R.O."/>
            <person name="Kuo R.C."/>
            <person name="Labutti K."/>
            <person name="Haridas S."/>
            <person name="Kuo A."/>
            <person name="Salamov A."/>
            <person name="Ahrendt S.R."/>
            <person name="Lipzen A."/>
            <person name="Sullivan W."/>
            <person name="Andreopoulos W.B."/>
            <person name="Clum A."/>
            <person name="Lindquist E."/>
            <person name="Daum C."/>
            <person name="Ramamoorthy G.K."/>
            <person name="Gryganskyi A."/>
            <person name="Culley D."/>
            <person name="Magnuson J.K."/>
            <person name="James T.Y."/>
            <person name="O'Malley M.A."/>
            <person name="Stajich J.E."/>
            <person name="Spatafora J.W."/>
            <person name="Visel A."/>
            <person name="Grigoriev I.V."/>
        </authorList>
    </citation>
    <scope>NUCLEOTIDE SEQUENCE [LARGE SCALE GENOMIC DNA]</scope>
    <source>
        <strain evidence="1 2">ATCC 12442</strain>
    </source>
</reference>
<organism evidence="1 2">
    <name type="scientific">Linderina pennispora</name>
    <dbReference type="NCBI Taxonomy" id="61395"/>
    <lineage>
        <taxon>Eukaryota</taxon>
        <taxon>Fungi</taxon>
        <taxon>Fungi incertae sedis</taxon>
        <taxon>Zoopagomycota</taxon>
        <taxon>Kickxellomycotina</taxon>
        <taxon>Kickxellomycetes</taxon>
        <taxon>Kickxellales</taxon>
        <taxon>Kickxellaceae</taxon>
        <taxon>Linderina</taxon>
    </lineage>
</organism>
<dbReference type="Gene3D" id="3.30.559.10">
    <property type="entry name" value="Chloramphenicol acetyltransferase-like domain"/>
    <property type="match status" value="2"/>
</dbReference>
<dbReference type="OrthoDB" id="1862401at2759"/>
<dbReference type="EMBL" id="MCFD01000002">
    <property type="protein sequence ID" value="ORX72941.1"/>
    <property type="molecule type" value="Genomic_DNA"/>
</dbReference>
<dbReference type="Proteomes" id="UP000193922">
    <property type="component" value="Unassembled WGS sequence"/>
</dbReference>
<dbReference type="RefSeq" id="XP_040746281.1">
    <property type="nucleotide sequence ID" value="XM_040890119.1"/>
</dbReference>
<comment type="caution">
    <text evidence="1">The sequence shown here is derived from an EMBL/GenBank/DDBJ whole genome shotgun (WGS) entry which is preliminary data.</text>
</comment>
<evidence type="ECO:0000313" key="2">
    <source>
        <dbReference type="Proteomes" id="UP000193922"/>
    </source>
</evidence>
<evidence type="ECO:0000313" key="1">
    <source>
        <dbReference type="EMBL" id="ORX72941.1"/>
    </source>
</evidence>
<name>A0A1Y1WH94_9FUNG</name>
<proteinExistence type="predicted"/>